<feature type="signal peptide" evidence="5">
    <location>
        <begin position="1"/>
        <end position="29"/>
    </location>
</feature>
<dbReference type="Gene3D" id="3.40.190.10">
    <property type="entry name" value="Periplasmic binding protein-like II"/>
    <property type="match status" value="2"/>
</dbReference>
<evidence type="ECO:0000256" key="5">
    <source>
        <dbReference type="SAM" id="SignalP"/>
    </source>
</evidence>
<dbReference type="PANTHER" id="PTHR30632">
    <property type="entry name" value="MOLYBDATE-BINDING PERIPLASMIC PROTEIN"/>
    <property type="match status" value="1"/>
</dbReference>
<feature type="chain" id="PRO_5035321836" evidence="5">
    <location>
        <begin position="30"/>
        <end position="279"/>
    </location>
</feature>
<dbReference type="PIRSF" id="PIRSF004846">
    <property type="entry name" value="ModA"/>
    <property type="match status" value="1"/>
</dbReference>
<evidence type="ECO:0000313" key="7">
    <source>
        <dbReference type="Proteomes" id="UP000597507"/>
    </source>
</evidence>
<gene>
    <name evidence="6" type="primary">modA</name>
    <name evidence="6" type="ORF">GCM10010964_15200</name>
</gene>
<comment type="similarity">
    <text evidence="1">Belongs to the bacterial solute-binding protein ModA family.</text>
</comment>
<dbReference type="EMBL" id="BMKS01000004">
    <property type="protein sequence ID" value="GGG28267.1"/>
    <property type="molecule type" value="Genomic_DNA"/>
</dbReference>
<keyword evidence="2 4" id="KW-0479">Metal-binding</keyword>
<dbReference type="Proteomes" id="UP000597507">
    <property type="component" value="Unassembled WGS sequence"/>
</dbReference>
<feature type="binding site" evidence="4">
    <location>
        <position position="82"/>
    </location>
    <ligand>
        <name>molybdate</name>
        <dbReference type="ChEBI" id="CHEBI:36264"/>
    </ligand>
</feature>
<keyword evidence="4" id="KW-0500">Molybdenum</keyword>
<dbReference type="GO" id="GO:0046872">
    <property type="term" value="F:metal ion binding"/>
    <property type="evidence" value="ECO:0007669"/>
    <property type="project" value="UniProtKB-KW"/>
</dbReference>
<dbReference type="PANTHER" id="PTHR30632:SF14">
    <property type="entry name" value="TUNGSTATE_MOLYBDATE_CHROMATE-BINDING PROTEIN MODA"/>
    <property type="match status" value="1"/>
</dbReference>
<comment type="caution">
    <text evidence="6">The sequence shown here is derived from an EMBL/GenBank/DDBJ whole genome shotgun (WGS) entry which is preliminary data.</text>
</comment>
<keyword evidence="7" id="KW-1185">Reference proteome</keyword>
<evidence type="ECO:0000256" key="1">
    <source>
        <dbReference type="ARBA" id="ARBA00009175"/>
    </source>
</evidence>
<dbReference type="NCBIfam" id="TIGR01256">
    <property type="entry name" value="modA"/>
    <property type="match status" value="1"/>
</dbReference>
<dbReference type="GO" id="GO:0030973">
    <property type="term" value="F:molybdate ion binding"/>
    <property type="evidence" value="ECO:0007669"/>
    <property type="project" value="InterPro"/>
</dbReference>
<dbReference type="CDD" id="cd13539">
    <property type="entry name" value="PBP2_AvModA"/>
    <property type="match status" value="1"/>
</dbReference>
<dbReference type="InterPro" id="IPR044084">
    <property type="entry name" value="AvModA-like_subst-bd"/>
</dbReference>
<protein>
    <submittedName>
        <fullName evidence="6">Molybdate ABC transporter substrate-binding protein</fullName>
    </submittedName>
</protein>
<dbReference type="GO" id="GO:0015689">
    <property type="term" value="P:molybdate ion transport"/>
    <property type="evidence" value="ECO:0007669"/>
    <property type="project" value="InterPro"/>
</dbReference>
<evidence type="ECO:0000313" key="6">
    <source>
        <dbReference type="EMBL" id="GGG28267.1"/>
    </source>
</evidence>
<dbReference type="Pfam" id="PF13531">
    <property type="entry name" value="SBP_bac_11"/>
    <property type="match status" value="1"/>
</dbReference>
<dbReference type="SUPFAM" id="SSF53850">
    <property type="entry name" value="Periplasmic binding protein-like II"/>
    <property type="match status" value="1"/>
</dbReference>
<feature type="binding site" evidence="4">
    <location>
        <position position="195"/>
    </location>
    <ligand>
        <name>molybdate</name>
        <dbReference type="ChEBI" id="CHEBI:36264"/>
    </ligand>
</feature>
<dbReference type="AlphaFoldDB" id="A0A8J3EBY6"/>
<name>A0A8J3EBY6_9PROT</name>
<proteinExistence type="inferred from homology"/>
<sequence length="279" mass="29418">MLRPVLPDPSRRTVLRLAALPLVPVLAAAAPGQDTGQASGGVPAAAPPLVAAAADLQFALAEVAARFREATGQAVRLSFGSSGNIARQIEQGSPVELFLSADEAFVLRLAEGGYTRDQGALYAIGRIALFTPPGSPIRAAGGMDAIREALDAGRITRFAIANPEHAPYGRAAEQALRATGLWERIRPHLAFGENVAQAAQFALAGGSQGGIIAYSLALAPAMRERGDHALLPDSLHEPLRQRMALTRRAGPAAERFYAYLQGPEARAVMVRYGFLLPDE</sequence>
<evidence type="ECO:0000256" key="2">
    <source>
        <dbReference type="ARBA" id="ARBA00022723"/>
    </source>
</evidence>
<dbReference type="InterPro" id="IPR005950">
    <property type="entry name" value="ModA"/>
</dbReference>
<reference evidence="6 7" key="1">
    <citation type="journal article" date="2014" name="Int. J. Syst. Evol. Microbiol.">
        <title>Complete genome sequence of Corynebacterium casei LMG S-19264T (=DSM 44701T), isolated from a smear-ripened cheese.</title>
        <authorList>
            <consortium name="US DOE Joint Genome Institute (JGI-PGF)"/>
            <person name="Walter F."/>
            <person name="Albersmeier A."/>
            <person name="Kalinowski J."/>
            <person name="Ruckert C."/>
        </authorList>
    </citation>
    <scope>NUCLEOTIDE SEQUENCE [LARGE SCALE GENOMIC DNA]</scope>
    <source>
        <strain evidence="6 7">CGMCC 1.16330</strain>
    </source>
</reference>
<evidence type="ECO:0000256" key="3">
    <source>
        <dbReference type="ARBA" id="ARBA00022729"/>
    </source>
</evidence>
<evidence type="ECO:0000256" key="4">
    <source>
        <dbReference type="PIRSR" id="PIRSR004846-1"/>
    </source>
</evidence>
<organism evidence="6 7">
    <name type="scientific">Caldovatus sediminis</name>
    <dbReference type="NCBI Taxonomy" id="2041189"/>
    <lineage>
        <taxon>Bacteria</taxon>
        <taxon>Pseudomonadati</taxon>
        <taxon>Pseudomonadota</taxon>
        <taxon>Alphaproteobacteria</taxon>
        <taxon>Acetobacterales</taxon>
        <taxon>Roseomonadaceae</taxon>
        <taxon>Caldovatus</taxon>
    </lineage>
</organism>
<dbReference type="RefSeq" id="WP_188899428.1">
    <property type="nucleotide sequence ID" value="NZ_BMKS01000004.1"/>
</dbReference>
<keyword evidence="3 5" id="KW-0732">Signal</keyword>
<accession>A0A8J3EBY6</accession>
<dbReference type="InterPro" id="IPR050682">
    <property type="entry name" value="ModA/WtpA"/>
</dbReference>